<dbReference type="Gene3D" id="2.160.20.20">
    <property type="match status" value="1"/>
</dbReference>
<dbReference type="CDD" id="cd01344">
    <property type="entry name" value="PL2_Passenger_AT"/>
    <property type="match status" value="1"/>
</dbReference>
<dbReference type="RefSeq" id="WP_143776420.1">
    <property type="nucleotide sequence ID" value="NZ_VKKU01000002.1"/>
</dbReference>
<dbReference type="PANTHER" id="PTHR35037">
    <property type="entry name" value="C-TERMINAL REGION OF AIDA-LIKE PROTEIN"/>
    <property type="match status" value="1"/>
</dbReference>
<sequence>MNIESKARAGFTSIMLRGGRMTKWKGQVASYAPHVGHLQNVSVVAMAAALAFGGSMALPSEALAQDVTVTVTDPQVPVDETNNGNGSLIINAPNGVTGGTTAPGIKATNGPNANDITINADALVTGDAGIVAINNGSGFTSITADRIVGDSLDGVNVTTLGSGVSINANSIEADNIGVNIDNTFGSGNIDVNVTGAVTSSDKSIARIVAGENVGEITLDLGSAFGDTNGINVDSDSVSGGVNITVKGALIVEGTEAFSGTGIVAEISSGTNTGNLSITTGDISAINGIQLTNSGQGFIDVQSTGTILGAGGFGVDATQYGNGSGITVNANIIVAGQSGVNVAMDAGSGDINVTANSVTAVDVNADGTFILDANQQFVADVAQVGVSIDAGSTGAGNIDVSVTDITAGTGIDIDNSGTGSVTITDFDQILALAGQGISVTQDGAGGQGITINGQTIESQTSGVDILASFGQGDISVDVDSIEVGDDLSSGVSIVASSTGAGNIDVSVTDITAGSGIVVQNTGTGSVTITDFDQILAQAGQGISVTQDGAGGQGITINGQTIESQTTGVNILASFGQGDIDVDVDSIEVEDGLSSGVSIVASSTGAGNILVNVPDITAGSGIDIINSGEGYALVESFGQILASSGNGISVTQNGAGKGVTINANVIDAASDGIAASLTSGNGGVSISAVDVKAGSNGISTNNNSGGASTILVGGSIDAGDNAINAVNGANASDLTITGTDVAATIIGGASGIYARNNGTGVTLVSVAGAVTGTAGIGIDVQNGGDAKGISISAADVDGRVRGINAVNDGKGNIDISVSGTVNSLLGQGINADNGASGSSLSIKANVINAATSGIIANNDGNYDTSVTTYGAVDAAAGDGIKVTNGATARNLTVDARADVTGGTDGIDVTNNGVGSSEVIVAANVTGKTGNAISVVNNGAATGLTITANNATATIDGDGFGIYAQNSGGGDTKISVAGTVTADRFDGISAFNGGTAGSISISAGDVTGNYNGIAARNYGTGTTTIAVSGTVTGGAGYNGIFAYNGEYTSGTAASATNAGTGLTITSTKVSDIVNGVAVPTISGDNHGIYAKNLGAGATTLSVAGAIKAASGDGIFVENGANSLGVSINVASVSGGDDGIFALNNGANDTVISATEVDGKSGIGIYAKNAATANSISVSALGITALTDGVKVQNDGTGSVTIAVTNTIAAGQDGVDAVNNGAGNLTIFANSIVAGEEGIEAVNTGADLEIEAANILADRNAVLATNNGTGNTTLTLNGNVTGRAGFNAIEATNATTAGDLTINSTAPAVADANGVIPATIKGGANGILAVNDSNKGGSTTITVAGKVVGETRDGINATNAPGSFGLTIDAANVEGAEFGILARNLGTGTTTVTASGAVDGQNQAGISVYNAASTAGLTVSAIDVTGGTFGVVTNHQGGGATNVSVSNFVSGGSEDAIRATNGVKSSDLSITANDVQGAKRGVYATNDGTGNTTLTLNGSVTGGAGFNAIEATNATTAGDLTIVSTEASVADAAGLFPATITGGTNGILAVNNSNKGGSTTITVAGKVVGTTGDGINVTNNAGTYNLSVDANRVYGAVDGVNVTNNGTGSTSVTVRSGVSGGANGIAVDNAQTAQNLTVDAGIVVGNEFGILARNLGTGTTTVTASGAVDGQNQAGISVYNAASTAGLTVSAIDVTGGTFGVVTNHQGGGATNVSVSNFVSGGSEDAIRATNGVKSSDLSITANDVQGAKRGVYATNDGTGNTTLTLSGTVTGGAGFNAIEATNATTAGDLTIVSTEASVADAAGLFPATITGGTNGILAVNNSNKGGSTTITVAGKVVGTTGDGIRAENAAGSTTANLTVLAHDVQAGQYGIIALNFGTGATTVVSTGTATGLNEDGIFVYSGGAGDITVQAVNASGKDGIDVSNYGQGSSSKITVTGDVVGREGNGLFASGGTYNGKSAYNVTAEVNNVTGKTDAIRTFNEGTGSIDLIVNGTVLSETRNGIYAEIDTTAKNLKITGTNAAATITGEQNGILAVNNSLNGGTTSIDVKGSVVGKTAEGIEVSVGEGAGNLSVTVHDVNGNTEGIYSYNEGTGSTVIVSTGLVEGVTNDGILAVIRGNAGDLSISANNVEADNEGIDADNLGTGSTSITATGLVKGGGVGIFAYNGATTDNLSISANNVEGGREGVGAKNYGTGNTSVTLNGNVTGGTGFNAIDVSNGATAKDLTITGTNAAATITGGVNGIFASNKGTGSTSITAAGKVVGTTGDGINARNEAGTTNLSVNVNNVSGGLNGIDLTNIGAGSTTLSISGNVDGATENGIEIDNKDATSGLSIIANNGGSTISGEVAGINAANRGAGSMSISVAGDIIGRTADGVRLFNGSRSENLNIVVNNVTGNDDGISAFNNGDGSTSLRATGKVTAGLNGDGIFVSNSSSTTDLSVEAVDVFAGANGIFANNGGSGSTSVKATGAITATTADGINVENVGDSKNLTVEANNVSGGQRGIKLENKGAGGNTSLTVKGNVTGGTGFNAIEAVNATSAKDLVITAANAAATITGGLNGVLATNEGVGGSTAVNIAGSVIGVGNDGIQVENKAGTNGLTLTANNVSGAENGIVAKNGGAGETTVTAIGDVVGTRGTGVDVSNNALATNIIVNTAKVTGGAVGIAAINSGSGFTRVTATGDINGNDAGILATNSVNATDLSVAAANVTATKLGVFADNAGKGATSVTLNGNVTGGTGFNAVDVRNGVAAKDMTITAGNAAGKIAGGLNGLNVLNNGKDASTSVSLAGSVAGTVDDGVHVESGADTVNVSVTVKDATGGDEAVEVINRGKGSTTVVASGALVGRDNGLVAANTATGTTLSVTAKDVTGAASGISTNSLGTGATTISVSGKIAGGTGVGISASNAAGTTATINLAATADVSATSGNAILNNGGNSVLNVANGAGLRGTVRLGDGSDTANFALASTEAFIGITALDGGDNLSAADGFVDTLNLNGVGNYDLVGARVTNWEAININAGTVGFSDAIITAGALNVANGTTLNGGNSLVATANVTVAANGTLQAGNAAGNSRTRIVGNLASAGLVNLSGPAGSTKAGDTLAVTGNFTGNGGQVRLDTVLGGDNSPTDFVSITGNAVGGSLLAINNTGGLGGLTTGDGIRVVQVGGTSDRDAFALLGDDVQAGGFRYDLFLGGIADPNDQDWYLRTVGASDIAATTLSFARLSDDIAMTFLGTLHERVGEQEHLAKRGYQSAGTGGLWGRFVGKGFRERLSSATLGDIKSTGSISGLQMGLDFGRSIKSDGSATFTGAYAGYADGSSNDQNIFRNVARRSGSSDSKGWLTGLYATHYGSTGWYANAVVQATWVDASASARNGVTLETDGRTYLGSVELGKSLKLGNRLAFETQAQLIYGETRFDDARDSAGIANKIRIEDSLTGRVGFRLKTTKDEKYNAAGGLFSGYLKANLWHNLLGSDVRLNTAGVDLGKFEPKKTWVDAGLGTTLTVAKNTELFFDADVEIGLDRKTAAGTGKAGLRINW</sequence>
<keyword evidence="3" id="KW-1185">Reference proteome</keyword>
<feature type="domain" description="Autotransporter" evidence="1">
    <location>
        <begin position="3237"/>
        <end position="3521"/>
    </location>
</feature>
<dbReference type="InterPro" id="IPR051551">
    <property type="entry name" value="Autotransporter_adhesion"/>
</dbReference>
<organism evidence="2 3">
    <name type="scientific">Sphingorhabdus contaminans</name>
    <dbReference type="NCBI Taxonomy" id="1343899"/>
    <lineage>
        <taxon>Bacteria</taxon>
        <taxon>Pseudomonadati</taxon>
        <taxon>Pseudomonadota</taxon>
        <taxon>Alphaproteobacteria</taxon>
        <taxon>Sphingomonadales</taxon>
        <taxon>Sphingomonadaceae</taxon>
        <taxon>Sphingorhabdus</taxon>
    </lineage>
</organism>
<dbReference type="InterPro" id="IPR036709">
    <property type="entry name" value="Autotransporte_beta_dom_sf"/>
</dbReference>
<dbReference type="InterPro" id="IPR006626">
    <property type="entry name" value="PbH1"/>
</dbReference>
<dbReference type="Proteomes" id="UP000320160">
    <property type="component" value="Unassembled WGS sequence"/>
</dbReference>
<dbReference type="SMART" id="SM00869">
    <property type="entry name" value="Autotransporter"/>
    <property type="match status" value="1"/>
</dbReference>
<protein>
    <recommendedName>
        <fullName evidence="1">Autotransporter domain-containing protein</fullName>
    </recommendedName>
</protein>
<dbReference type="InterPro" id="IPR043990">
    <property type="entry name" value="AC_1"/>
</dbReference>
<name>A0A553W956_9SPHN</name>
<dbReference type="PROSITE" id="PS51208">
    <property type="entry name" value="AUTOTRANSPORTER"/>
    <property type="match status" value="1"/>
</dbReference>
<dbReference type="InterPro" id="IPR005546">
    <property type="entry name" value="Autotransporte_beta"/>
</dbReference>
<gene>
    <name evidence="2" type="ORF">FOM92_08350</name>
</gene>
<dbReference type="SUPFAM" id="SSF103515">
    <property type="entry name" value="Autotransporter"/>
    <property type="match status" value="1"/>
</dbReference>
<dbReference type="PROSITE" id="PS00018">
    <property type="entry name" value="EF_HAND_1"/>
    <property type="match status" value="1"/>
</dbReference>
<dbReference type="SMART" id="SM00710">
    <property type="entry name" value="PbH1"/>
    <property type="match status" value="37"/>
</dbReference>
<proteinExistence type="predicted"/>
<dbReference type="SUPFAM" id="SSF51126">
    <property type="entry name" value="Pectin lyase-like"/>
    <property type="match status" value="1"/>
</dbReference>
<comment type="caution">
    <text evidence="2">The sequence shown here is derived from an EMBL/GenBank/DDBJ whole genome shotgun (WGS) entry which is preliminary data.</text>
</comment>
<dbReference type="EMBL" id="VKKU01000002">
    <property type="protein sequence ID" value="TSB01225.1"/>
    <property type="molecule type" value="Genomic_DNA"/>
</dbReference>
<evidence type="ECO:0000259" key="1">
    <source>
        <dbReference type="PROSITE" id="PS51208"/>
    </source>
</evidence>
<dbReference type="InterPro" id="IPR018247">
    <property type="entry name" value="EF_Hand_1_Ca_BS"/>
</dbReference>
<evidence type="ECO:0000313" key="2">
    <source>
        <dbReference type="EMBL" id="TSB01225.1"/>
    </source>
</evidence>
<dbReference type="PANTHER" id="PTHR35037:SF3">
    <property type="entry name" value="C-TERMINAL REGION OF AIDA-LIKE PROTEIN"/>
    <property type="match status" value="1"/>
</dbReference>
<dbReference type="OrthoDB" id="7195851at2"/>
<accession>A0A553W956</accession>
<dbReference type="InterPro" id="IPR012332">
    <property type="entry name" value="Autotransporter_pectin_lyase_C"/>
</dbReference>
<evidence type="ECO:0000313" key="3">
    <source>
        <dbReference type="Proteomes" id="UP000320160"/>
    </source>
</evidence>
<dbReference type="InterPro" id="IPR011050">
    <property type="entry name" value="Pectin_lyase_fold/virulence"/>
</dbReference>
<reference evidence="2 3" key="1">
    <citation type="submission" date="2019-07" db="EMBL/GenBank/DDBJ databases">
        <authorList>
            <person name="Park M."/>
        </authorList>
    </citation>
    <scope>NUCLEOTIDE SEQUENCE [LARGE SCALE GENOMIC DNA]</scope>
    <source>
        <strain evidence="2 3">KCTC32445</strain>
    </source>
</reference>